<dbReference type="PANTHER" id="PTHR12001:SF55">
    <property type="entry name" value="ALL TRANS-POLYPRENYL-DIPHOSPHATE SYNTHASE PDSS2"/>
    <property type="match status" value="1"/>
</dbReference>
<dbReference type="SUPFAM" id="SSF48576">
    <property type="entry name" value="Terpenoid synthases"/>
    <property type="match status" value="1"/>
</dbReference>
<dbReference type="AlphaFoldDB" id="A0A2W1BQ68"/>
<evidence type="ECO:0000313" key="2">
    <source>
        <dbReference type="Proteomes" id="UP000249218"/>
    </source>
</evidence>
<evidence type="ECO:0000313" key="1">
    <source>
        <dbReference type="EMBL" id="PZC74870.1"/>
    </source>
</evidence>
<sequence>MFSSKLLNVAKPCYNVAETCSCRLSQVCLQRKIESLEISKFESKRQHCQYFRKKSRNVSSGFCIRPHRTYCSGLGLGQQPQIDWRDIITEAEQIVGYPTSFLNLRWLFNDEIASTAIHLRKLVGTNHPVLKSAKNLLVGSKSNLQSVGLIILLVSKAAGFDTRQFTRDHYDSGVLHAQRGLAEIVEMKRTGHMIHKAMVNLQKKNEHGDKFKDLLYGNKIVLLTGDFLLATCLQHLGGLRNNEVTELISTGLRDLVEGDAFGLFDADNNPLPTKPRGESLQVHYDWENEDNLQKLGSNEFLGQGINEWKLRTMLNSGSMLGKGCQGAMKLAHRGPEMEKNAYILGGHLALLWQLYLDVKDFFTHPYSYSLVGAPTTIALWEYPQIYGLIWESKMEKTPIEFKQLYYAVRSTRSMDYLLKLLDDELEAVLTYSSKFPEGDAISALQKMALSVHGETLQYIEN</sequence>
<gene>
    <name evidence="1" type="primary">HaOG207090</name>
    <name evidence="1" type="ORF">B5X24_HaOG207090</name>
</gene>
<proteinExistence type="predicted"/>
<keyword evidence="2" id="KW-1185">Reference proteome</keyword>
<reference evidence="1 2" key="1">
    <citation type="journal article" date="2017" name="BMC Biol.">
        <title>Genomic innovations, transcriptional plasticity and gene loss underlying the evolution and divergence of two highly polyphagous and invasive Helicoverpa pest species.</title>
        <authorList>
            <person name="Pearce S.L."/>
            <person name="Clarke D.F."/>
            <person name="East P.D."/>
            <person name="Elfekih S."/>
            <person name="Gordon K.H."/>
            <person name="Jermiin L.S."/>
            <person name="McGaughran A."/>
            <person name="Oakeshott J.G."/>
            <person name="Papanikolaou A."/>
            <person name="Perera O.P."/>
            <person name="Rane R.V."/>
            <person name="Richards S."/>
            <person name="Tay W.T."/>
            <person name="Walsh T.K."/>
            <person name="Anderson A."/>
            <person name="Anderson C.J."/>
            <person name="Asgari S."/>
            <person name="Board P.G."/>
            <person name="Bretschneider A."/>
            <person name="Campbell P.M."/>
            <person name="Chertemps T."/>
            <person name="Christeller J.T."/>
            <person name="Coppin C.W."/>
            <person name="Downes S.J."/>
            <person name="Duan G."/>
            <person name="Farnsworth C.A."/>
            <person name="Good R.T."/>
            <person name="Han L.B."/>
            <person name="Han Y.C."/>
            <person name="Hatje K."/>
            <person name="Horne I."/>
            <person name="Huang Y.P."/>
            <person name="Hughes D.S."/>
            <person name="Jacquin-Joly E."/>
            <person name="James W."/>
            <person name="Jhangiani S."/>
            <person name="Kollmar M."/>
            <person name="Kuwar S.S."/>
            <person name="Li S."/>
            <person name="Liu N.Y."/>
            <person name="Maibeche M.T."/>
            <person name="Miller J.R."/>
            <person name="Montagne N."/>
            <person name="Perry T."/>
            <person name="Qu J."/>
            <person name="Song S.V."/>
            <person name="Sutton G.G."/>
            <person name="Vogel H."/>
            <person name="Walenz B.P."/>
            <person name="Xu W."/>
            <person name="Zhang H.J."/>
            <person name="Zou Z."/>
            <person name="Batterham P."/>
            <person name="Edwards O.R."/>
            <person name="Feyereisen R."/>
            <person name="Gibbs R.A."/>
            <person name="Heckel D.G."/>
            <person name="McGrath A."/>
            <person name="Robin C."/>
            <person name="Scherer S.E."/>
            <person name="Worley K.C."/>
            <person name="Wu Y.D."/>
        </authorList>
    </citation>
    <scope>NUCLEOTIDE SEQUENCE [LARGE SCALE GENOMIC DNA]</scope>
    <source>
        <strain evidence="1">Harm_GR_Male_#8</strain>
        <tissue evidence="1">Whole organism</tissue>
    </source>
</reference>
<dbReference type="EMBL" id="KZ150023">
    <property type="protein sequence ID" value="PZC74870.1"/>
    <property type="molecule type" value="Genomic_DNA"/>
</dbReference>
<dbReference type="Proteomes" id="UP000249218">
    <property type="component" value="Unassembled WGS sequence"/>
</dbReference>
<dbReference type="PANTHER" id="PTHR12001">
    <property type="entry name" value="GERANYLGERANYL PYROPHOSPHATE SYNTHASE"/>
    <property type="match status" value="1"/>
</dbReference>
<dbReference type="GO" id="GO:0005739">
    <property type="term" value="C:mitochondrion"/>
    <property type="evidence" value="ECO:0007669"/>
    <property type="project" value="TreeGrafter"/>
</dbReference>
<accession>A0A2W1BQ68</accession>
<dbReference type="GO" id="GO:0008299">
    <property type="term" value="P:isoprenoid biosynthetic process"/>
    <property type="evidence" value="ECO:0007669"/>
    <property type="project" value="TreeGrafter"/>
</dbReference>
<dbReference type="InterPro" id="IPR008949">
    <property type="entry name" value="Isoprenoid_synthase_dom_sf"/>
</dbReference>
<dbReference type="Gene3D" id="1.10.600.10">
    <property type="entry name" value="Farnesyl Diphosphate Synthase"/>
    <property type="match status" value="1"/>
</dbReference>
<organism evidence="1 2">
    <name type="scientific">Helicoverpa armigera</name>
    <name type="common">Cotton bollworm</name>
    <name type="synonym">Heliothis armigera</name>
    <dbReference type="NCBI Taxonomy" id="29058"/>
    <lineage>
        <taxon>Eukaryota</taxon>
        <taxon>Metazoa</taxon>
        <taxon>Ecdysozoa</taxon>
        <taxon>Arthropoda</taxon>
        <taxon>Hexapoda</taxon>
        <taxon>Insecta</taxon>
        <taxon>Pterygota</taxon>
        <taxon>Neoptera</taxon>
        <taxon>Endopterygota</taxon>
        <taxon>Lepidoptera</taxon>
        <taxon>Glossata</taxon>
        <taxon>Ditrysia</taxon>
        <taxon>Noctuoidea</taxon>
        <taxon>Noctuidae</taxon>
        <taxon>Heliothinae</taxon>
        <taxon>Helicoverpa</taxon>
    </lineage>
</organism>
<protein>
    <recommendedName>
        <fullName evidence="3">Decaprenyl-diphosphate synthase subunit 2</fullName>
    </recommendedName>
</protein>
<evidence type="ECO:0008006" key="3">
    <source>
        <dbReference type="Google" id="ProtNLM"/>
    </source>
</evidence>
<name>A0A2W1BQ68_HELAM</name>
<dbReference type="GO" id="GO:1990234">
    <property type="term" value="C:transferase complex"/>
    <property type="evidence" value="ECO:0007669"/>
    <property type="project" value="TreeGrafter"/>
</dbReference>
<dbReference type="GO" id="GO:0004659">
    <property type="term" value="F:prenyltransferase activity"/>
    <property type="evidence" value="ECO:0007669"/>
    <property type="project" value="TreeGrafter"/>
</dbReference>
<dbReference type="GO" id="GO:0006744">
    <property type="term" value="P:ubiquinone biosynthetic process"/>
    <property type="evidence" value="ECO:0007669"/>
    <property type="project" value="TreeGrafter"/>
</dbReference>
<dbReference type="OrthoDB" id="9983019at2759"/>